<evidence type="ECO:0000256" key="2">
    <source>
        <dbReference type="ARBA" id="ARBA00022801"/>
    </source>
</evidence>
<dbReference type="EMBL" id="JAGYPG010000001">
    <property type="protein sequence ID" value="MBS4194225.1"/>
    <property type="molecule type" value="Genomic_DNA"/>
</dbReference>
<protein>
    <submittedName>
        <fullName evidence="4">HAD family hydrolase</fullName>
    </submittedName>
</protein>
<dbReference type="GO" id="GO:0044281">
    <property type="term" value="P:small molecule metabolic process"/>
    <property type="evidence" value="ECO:0007669"/>
    <property type="project" value="UniProtKB-ARBA"/>
</dbReference>
<evidence type="ECO:0000313" key="4">
    <source>
        <dbReference type="EMBL" id="MBS4194225.1"/>
    </source>
</evidence>
<keyword evidence="3" id="KW-0460">Magnesium</keyword>
<organism evidence="4 5">
    <name type="scientific">Lederbergia citri</name>
    <dbReference type="NCBI Taxonomy" id="2833580"/>
    <lineage>
        <taxon>Bacteria</taxon>
        <taxon>Bacillati</taxon>
        <taxon>Bacillota</taxon>
        <taxon>Bacilli</taxon>
        <taxon>Bacillales</taxon>
        <taxon>Bacillaceae</taxon>
        <taxon>Lederbergia</taxon>
    </lineage>
</organism>
<dbReference type="Pfam" id="PF00702">
    <property type="entry name" value="Hydrolase"/>
    <property type="match status" value="1"/>
</dbReference>
<dbReference type="InterPro" id="IPR006439">
    <property type="entry name" value="HAD-SF_hydro_IA"/>
</dbReference>
<evidence type="ECO:0000313" key="5">
    <source>
        <dbReference type="Proteomes" id="UP000681414"/>
    </source>
</evidence>
<dbReference type="PRINTS" id="PR00413">
    <property type="entry name" value="HADHALOGNASE"/>
</dbReference>
<evidence type="ECO:0000256" key="3">
    <source>
        <dbReference type="ARBA" id="ARBA00022842"/>
    </source>
</evidence>
<reference evidence="4 5" key="1">
    <citation type="submission" date="2021-05" db="EMBL/GenBank/DDBJ databases">
        <title>Novel Bacillus species.</title>
        <authorList>
            <person name="Liu G."/>
        </authorList>
    </citation>
    <scope>NUCLEOTIDE SEQUENCE [LARGE SCALE GENOMIC DNA]</scope>
    <source>
        <strain evidence="5">FJAT-49780</strain>
    </source>
</reference>
<dbReference type="Proteomes" id="UP000681414">
    <property type="component" value="Unassembled WGS sequence"/>
</dbReference>
<keyword evidence="5" id="KW-1185">Reference proteome</keyword>
<comment type="cofactor">
    <cofactor evidence="1">
        <name>Mg(2+)</name>
        <dbReference type="ChEBI" id="CHEBI:18420"/>
    </cofactor>
</comment>
<comment type="caution">
    <text evidence="4">The sequence shown here is derived from an EMBL/GenBank/DDBJ whole genome shotgun (WGS) entry which is preliminary data.</text>
</comment>
<dbReference type="SFLD" id="SFLDG01129">
    <property type="entry name" value="C1.5:_HAD__Beta-PGM__Phosphata"/>
    <property type="match status" value="1"/>
</dbReference>
<dbReference type="PANTHER" id="PTHR46470">
    <property type="entry name" value="N-ACYLNEURAMINATE-9-PHOSPHATASE"/>
    <property type="match status" value="1"/>
</dbReference>
<proteinExistence type="predicted"/>
<dbReference type="InterPro" id="IPR051400">
    <property type="entry name" value="HAD-like_hydrolase"/>
</dbReference>
<evidence type="ECO:0000256" key="1">
    <source>
        <dbReference type="ARBA" id="ARBA00001946"/>
    </source>
</evidence>
<name>A0A942YGD0_9BACI</name>
<keyword evidence="2 4" id="KW-0378">Hydrolase</keyword>
<accession>A0A942YGD0</accession>
<dbReference type="Gene3D" id="3.40.50.1000">
    <property type="entry name" value="HAD superfamily/HAD-like"/>
    <property type="match status" value="1"/>
</dbReference>
<dbReference type="GO" id="GO:0016787">
    <property type="term" value="F:hydrolase activity"/>
    <property type="evidence" value="ECO:0007669"/>
    <property type="project" value="UniProtKB-KW"/>
</dbReference>
<dbReference type="SFLD" id="SFLDS00003">
    <property type="entry name" value="Haloacid_Dehalogenase"/>
    <property type="match status" value="1"/>
</dbReference>
<dbReference type="AlphaFoldDB" id="A0A942YGD0"/>
<sequence length="229" mass="26026">MGMVVEAVFFDLYETLITEWENGIKKADYNPARLLGIEEDIYKREWGKRREQRMDGTFPDAKSCLVDMYRVLETPLNMDDIKKVIENRIQAKAIPFKSIDEEVIETIIQIKEMGIKVGLISNCAPEEVLEWENSPLANLFDTVIFSYKVKCAKPNKKIYEIACTNVNVQPKNSLFIGDGGSNELFGAREAGLKAYHATWFQPPVISEKITGFPKLKKPSDILTIIKSKG</sequence>
<dbReference type="SUPFAM" id="SSF56784">
    <property type="entry name" value="HAD-like"/>
    <property type="match status" value="1"/>
</dbReference>
<dbReference type="InterPro" id="IPR023214">
    <property type="entry name" value="HAD_sf"/>
</dbReference>
<dbReference type="NCBIfam" id="TIGR01549">
    <property type="entry name" value="HAD-SF-IA-v1"/>
    <property type="match status" value="1"/>
</dbReference>
<dbReference type="InterPro" id="IPR036412">
    <property type="entry name" value="HAD-like_sf"/>
</dbReference>
<gene>
    <name evidence="4" type="ORF">KHA97_03935</name>
</gene>